<organism evidence="2">
    <name type="scientific">uncultured Sulfurovum sp</name>
    <dbReference type="NCBI Taxonomy" id="269237"/>
    <lineage>
        <taxon>Bacteria</taxon>
        <taxon>Pseudomonadati</taxon>
        <taxon>Campylobacterota</taxon>
        <taxon>Epsilonproteobacteria</taxon>
        <taxon>Campylobacterales</taxon>
        <taxon>Sulfurovaceae</taxon>
        <taxon>Sulfurovum</taxon>
        <taxon>environmental samples</taxon>
    </lineage>
</organism>
<feature type="transmembrane region" description="Helical" evidence="1">
    <location>
        <begin position="17"/>
        <end position="40"/>
    </location>
</feature>
<accession>A0A6S6U5L2</accession>
<sequence>MILLELSFIMDKRKTGIALFITLMVIASIMSIIAVSFTYLEKVQKDAGTTSALIQANLLHGNTVDILKKFFPTGSDNSEKLTLIYTMPLLLSEETSNFSVNLMCQALMVAAPLNWLTSEQASGPQEKSNLVRDVLRYVIELYEIEDPNGLEALILQSITGETLENEDYEPRLKRQKGIVSKQQFDRILKEYALEYDDQKVFTIPWEKYFSFVKVNPKTKIDANYLSAEFISAAFDIPIEIIQDSWIIGESTLSTFLRDNAISTPINNSIYSNKALNAMHCVETFAYKERLYEFKFNYIEGRSNNFEFNGQK</sequence>
<dbReference type="EMBL" id="CACVAU010000090">
    <property type="protein sequence ID" value="CAA6826994.1"/>
    <property type="molecule type" value="Genomic_DNA"/>
</dbReference>
<keyword evidence="1" id="KW-1133">Transmembrane helix</keyword>
<evidence type="ECO:0000313" key="2">
    <source>
        <dbReference type="EMBL" id="CAA6826994.1"/>
    </source>
</evidence>
<gene>
    <name evidence="2" type="ORF">HELGO_WM8781</name>
</gene>
<keyword evidence="1" id="KW-0472">Membrane</keyword>
<protein>
    <recommendedName>
        <fullName evidence="3">General secretion pathway protein K</fullName>
    </recommendedName>
</protein>
<evidence type="ECO:0000256" key="1">
    <source>
        <dbReference type="SAM" id="Phobius"/>
    </source>
</evidence>
<dbReference type="AlphaFoldDB" id="A0A6S6U5L2"/>
<proteinExistence type="predicted"/>
<name>A0A6S6U5L2_9BACT</name>
<reference evidence="2" key="1">
    <citation type="submission" date="2020-01" db="EMBL/GenBank/DDBJ databases">
        <authorList>
            <person name="Meier V. D."/>
            <person name="Meier V D."/>
        </authorList>
    </citation>
    <scope>NUCLEOTIDE SEQUENCE</scope>
    <source>
        <strain evidence="2">HLG_WM_MAG_05</strain>
    </source>
</reference>
<keyword evidence="1" id="KW-0812">Transmembrane</keyword>
<evidence type="ECO:0008006" key="3">
    <source>
        <dbReference type="Google" id="ProtNLM"/>
    </source>
</evidence>